<dbReference type="RefSeq" id="WP_054500391.1">
    <property type="nucleotide sequence ID" value="NZ_CADIJW010000005.1"/>
</dbReference>
<dbReference type="PANTHER" id="PTHR34039">
    <property type="entry name" value="UPF0102 PROTEIN YRAN"/>
    <property type="match status" value="1"/>
</dbReference>
<proteinExistence type="inferred from homology"/>
<feature type="region of interest" description="Disordered" evidence="3">
    <location>
        <begin position="19"/>
        <end position="48"/>
    </location>
</feature>
<evidence type="ECO:0000313" key="5">
    <source>
        <dbReference type="Proteomes" id="UP000494272"/>
    </source>
</evidence>
<dbReference type="NCBIfam" id="TIGR00252">
    <property type="entry name" value="YraN family protein"/>
    <property type="match status" value="1"/>
</dbReference>
<dbReference type="InterPro" id="IPR003509">
    <property type="entry name" value="UPF0102_YraN-like"/>
</dbReference>
<evidence type="ECO:0000256" key="3">
    <source>
        <dbReference type="SAM" id="MobiDB-lite"/>
    </source>
</evidence>
<evidence type="ECO:0000256" key="2">
    <source>
        <dbReference type="HAMAP-Rule" id="MF_00048"/>
    </source>
</evidence>
<dbReference type="SUPFAM" id="SSF52980">
    <property type="entry name" value="Restriction endonuclease-like"/>
    <property type="match status" value="1"/>
</dbReference>
<name>A0A6S7CKI3_9BURK</name>
<dbReference type="CDD" id="cd20736">
    <property type="entry name" value="PoNe_Nuclease"/>
    <property type="match status" value="1"/>
</dbReference>
<comment type="similarity">
    <text evidence="1 2">Belongs to the UPF0102 family.</text>
</comment>
<gene>
    <name evidence="4" type="ORF">LMG26841_01179</name>
</gene>
<dbReference type="GO" id="GO:0003676">
    <property type="term" value="F:nucleic acid binding"/>
    <property type="evidence" value="ECO:0007669"/>
    <property type="project" value="InterPro"/>
</dbReference>
<dbReference type="AlphaFoldDB" id="A0A6S7CKI3"/>
<dbReference type="NCBIfam" id="NF009150">
    <property type="entry name" value="PRK12497.1-3"/>
    <property type="match status" value="1"/>
</dbReference>
<dbReference type="HAMAP" id="MF_00048">
    <property type="entry name" value="UPF0102"/>
    <property type="match status" value="1"/>
</dbReference>
<evidence type="ECO:0000313" key="4">
    <source>
        <dbReference type="EMBL" id="CAB3835867.1"/>
    </source>
</evidence>
<protein>
    <recommendedName>
        <fullName evidence="2">UPF0102 protein LMG26841_01179</fullName>
    </recommendedName>
</protein>
<organism evidence="4 5">
    <name type="scientific">Achromobacter dolens</name>
    <dbReference type="NCBI Taxonomy" id="1287738"/>
    <lineage>
        <taxon>Bacteria</taxon>
        <taxon>Pseudomonadati</taxon>
        <taxon>Pseudomonadota</taxon>
        <taxon>Betaproteobacteria</taxon>
        <taxon>Burkholderiales</taxon>
        <taxon>Alcaligenaceae</taxon>
        <taxon>Achromobacter</taxon>
    </lineage>
</organism>
<dbReference type="Proteomes" id="UP000494272">
    <property type="component" value="Unassembled WGS sequence"/>
</dbReference>
<evidence type="ECO:0000256" key="1">
    <source>
        <dbReference type="ARBA" id="ARBA00006738"/>
    </source>
</evidence>
<dbReference type="Pfam" id="PF02021">
    <property type="entry name" value="UPF0102"/>
    <property type="match status" value="1"/>
</dbReference>
<sequence length="161" mass="17913">MPDDTFAFELALAARRRAQKRRRRAGTRATADHHHRPAPRRSPRQRIGDGHEDAALRLLRAAGLVLLARNLGCRAGEIDLVMRDGDVLVFVEVRSRQSDAYGGAAASIGRDKQARLARAAAHWLPTLAQRHWQGAVPPARFDAVLFDGDQVRWLRAAFELA</sequence>
<dbReference type="InterPro" id="IPR011335">
    <property type="entry name" value="Restrct_endonuc-II-like"/>
</dbReference>
<dbReference type="InterPro" id="IPR011856">
    <property type="entry name" value="tRNA_endonuc-like_dom_sf"/>
</dbReference>
<dbReference type="PANTHER" id="PTHR34039:SF1">
    <property type="entry name" value="UPF0102 PROTEIN YRAN"/>
    <property type="match status" value="1"/>
</dbReference>
<reference evidence="4 5" key="1">
    <citation type="submission" date="2020-04" db="EMBL/GenBank/DDBJ databases">
        <authorList>
            <person name="De Canck E."/>
        </authorList>
    </citation>
    <scope>NUCLEOTIDE SEQUENCE [LARGE SCALE GENOMIC DNA]</scope>
    <source>
        <strain evidence="4 5">LMG 26841</strain>
    </source>
</reference>
<keyword evidence="5" id="KW-1185">Reference proteome</keyword>
<dbReference type="GeneID" id="94354725"/>
<dbReference type="EMBL" id="CADIKW010000002">
    <property type="protein sequence ID" value="CAB3835867.1"/>
    <property type="molecule type" value="Genomic_DNA"/>
</dbReference>
<feature type="compositionally biased region" description="Basic residues" evidence="3">
    <location>
        <begin position="33"/>
        <end position="44"/>
    </location>
</feature>
<dbReference type="Gene3D" id="3.40.1350.10">
    <property type="match status" value="1"/>
</dbReference>
<accession>A0A6S7CKI3</accession>